<protein>
    <submittedName>
        <fullName evidence="3">Acid phosphatase</fullName>
    </submittedName>
</protein>
<keyword evidence="1" id="KW-0378">Hydrolase</keyword>
<keyword evidence="2" id="KW-0732">Signal</keyword>
<feature type="signal peptide" evidence="2">
    <location>
        <begin position="1"/>
        <end position="30"/>
    </location>
</feature>
<sequence>MNIKLVCAVPLTALVAVGLYACGSSGINQADISSVKNVVVIYAENRSFDNLYGNFSGANGLQNVTAASAQQLDRDGSVLATLPAVWNGLTGTGVTPAVTQAMTVNLPNSPFAIDDPAGFNTPLSVTTRDLYHRFYENQMQIDGGKNDKFAAWADSGGLVMGHYTTNADKLPLYKIAQQYTLADNFFMGAFGGSFLNHQWLVCACTPVYPNADKSVAAGSISAVNADGVSLQVASNSPTSALTGIPKFVNSGNLTPDFFAINTMQPPYQPSGNKPATGGDPTLADPGIATTLPPQTQQHIGDLLNNAGVSWAWYGGSWGAALADSTKSYGATNSVPNFQPHHQPFNYFADLAPGTANRAQHLLDGGTDGSAFIQAIDSGKLPQVAFYKPQGNLNEHPGYTDVASGDAHIASLIQHLQASPQWKNMVVIVTYDENGGFWDHVAPPKADRWGPGTRIPAIIISPYAKKGFVDHTQYDTTSILRFITRRFSLPSLPGLTARDAALTAAGGKPMGDLTNTMDFSQ</sequence>
<dbReference type="NCBIfam" id="TIGR03397">
    <property type="entry name" value="acid_phos_Burk"/>
    <property type="match status" value="1"/>
</dbReference>
<dbReference type="PROSITE" id="PS51257">
    <property type="entry name" value="PROKAR_LIPOPROTEIN"/>
    <property type="match status" value="1"/>
</dbReference>
<feature type="chain" id="PRO_5042952823" evidence="2">
    <location>
        <begin position="31"/>
        <end position="520"/>
    </location>
</feature>
<dbReference type="PANTHER" id="PTHR31956">
    <property type="entry name" value="NON-SPECIFIC PHOSPHOLIPASE C4-RELATED"/>
    <property type="match status" value="1"/>
</dbReference>
<reference evidence="3" key="1">
    <citation type="submission" date="2022-08" db="EMBL/GenBank/DDBJ databases">
        <authorList>
            <person name="Kim S.-J."/>
        </authorList>
    </citation>
    <scope>NUCLEOTIDE SEQUENCE</scope>
    <source>
        <strain evidence="3">KJ</strain>
    </source>
</reference>
<dbReference type="InterPro" id="IPR007312">
    <property type="entry name" value="Phosphoesterase"/>
</dbReference>
<dbReference type="InterPro" id="IPR017850">
    <property type="entry name" value="Alkaline_phosphatase_core_sf"/>
</dbReference>
<proteinExistence type="predicted"/>
<accession>A0AAP5QDF3</accession>
<dbReference type="AlphaFoldDB" id="A0AAP5QDF3"/>
<organism evidence="3 4">
    <name type="scientific">Paraburkholderia fungorum</name>
    <dbReference type="NCBI Taxonomy" id="134537"/>
    <lineage>
        <taxon>Bacteria</taxon>
        <taxon>Pseudomonadati</taxon>
        <taxon>Pseudomonadota</taxon>
        <taxon>Betaproteobacteria</taxon>
        <taxon>Burkholderiales</taxon>
        <taxon>Burkholderiaceae</taxon>
        <taxon>Paraburkholderia</taxon>
    </lineage>
</organism>
<dbReference type="Gene3D" id="3.40.720.10">
    <property type="entry name" value="Alkaline Phosphatase, subunit A"/>
    <property type="match status" value="2"/>
</dbReference>
<dbReference type="CDD" id="cd16013">
    <property type="entry name" value="AcpA"/>
    <property type="match status" value="1"/>
</dbReference>
<evidence type="ECO:0000256" key="1">
    <source>
        <dbReference type="ARBA" id="ARBA00022801"/>
    </source>
</evidence>
<dbReference type="Proteomes" id="UP001246473">
    <property type="component" value="Unassembled WGS sequence"/>
</dbReference>
<dbReference type="PANTHER" id="PTHR31956:SF1">
    <property type="entry name" value="NON-SPECIFIC PHOSPHOLIPASE C1"/>
    <property type="match status" value="1"/>
</dbReference>
<dbReference type="EMBL" id="JANSLM010000008">
    <property type="protein sequence ID" value="MDT8840197.1"/>
    <property type="molecule type" value="Genomic_DNA"/>
</dbReference>
<evidence type="ECO:0000313" key="3">
    <source>
        <dbReference type="EMBL" id="MDT8840197.1"/>
    </source>
</evidence>
<dbReference type="Pfam" id="PF04185">
    <property type="entry name" value="Phosphoesterase"/>
    <property type="match status" value="1"/>
</dbReference>
<dbReference type="SUPFAM" id="SSF53649">
    <property type="entry name" value="Alkaline phosphatase-like"/>
    <property type="match status" value="1"/>
</dbReference>
<dbReference type="GO" id="GO:0003993">
    <property type="term" value="F:acid phosphatase activity"/>
    <property type="evidence" value="ECO:0007669"/>
    <property type="project" value="InterPro"/>
</dbReference>
<gene>
    <name evidence="3" type="ORF">ParKJ_22490</name>
</gene>
<comment type="caution">
    <text evidence="3">The sequence shown here is derived from an EMBL/GenBank/DDBJ whole genome shotgun (WGS) entry which is preliminary data.</text>
</comment>
<dbReference type="InterPro" id="IPR017768">
    <property type="entry name" value="AcpA"/>
</dbReference>
<evidence type="ECO:0000313" key="4">
    <source>
        <dbReference type="Proteomes" id="UP001246473"/>
    </source>
</evidence>
<evidence type="ECO:0000256" key="2">
    <source>
        <dbReference type="SAM" id="SignalP"/>
    </source>
</evidence>
<dbReference type="RefSeq" id="WP_315697074.1">
    <property type="nucleotide sequence ID" value="NZ_JANSLM010000008.1"/>
</dbReference>
<name>A0AAP5QDF3_9BURK</name>